<name>A0A844FG97_9FIRM</name>
<accession>A0A844FG97</accession>
<dbReference type="GO" id="GO:0051205">
    <property type="term" value="P:protein insertion into membrane"/>
    <property type="evidence" value="ECO:0007669"/>
    <property type="project" value="TreeGrafter"/>
</dbReference>
<dbReference type="OrthoDB" id="2380676at2"/>
<evidence type="ECO:0000256" key="4">
    <source>
        <dbReference type="ARBA" id="ARBA00022692"/>
    </source>
</evidence>
<dbReference type="GO" id="GO:0005886">
    <property type="term" value="C:plasma membrane"/>
    <property type="evidence" value="ECO:0007669"/>
    <property type="project" value="UniProtKB-SubCell"/>
</dbReference>
<feature type="transmembrane region" description="Helical" evidence="11">
    <location>
        <begin position="134"/>
        <end position="157"/>
    </location>
</feature>
<evidence type="ECO:0000259" key="12">
    <source>
        <dbReference type="Pfam" id="PF02096"/>
    </source>
</evidence>
<evidence type="ECO:0000256" key="3">
    <source>
        <dbReference type="ARBA" id="ARBA00022475"/>
    </source>
</evidence>
<evidence type="ECO:0000256" key="8">
    <source>
        <dbReference type="ARBA" id="ARBA00023186"/>
    </source>
</evidence>
<comment type="caution">
    <text evidence="13">The sequence shown here is derived from an EMBL/GenBank/DDBJ whole genome shotgun (WGS) entry which is preliminary data.</text>
</comment>
<evidence type="ECO:0000313" key="13">
    <source>
        <dbReference type="EMBL" id="MSS43047.1"/>
    </source>
</evidence>
<evidence type="ECO:0000313" key="14">
    <source>
        <dbReference type="Proteomes" id="UP000462760"/>
    </source>
</evidence>
<evidence type="ECO:0000256" key="11">
    <source>
        <dbReference type="SAM" id="Phobius"/>
    </source>
</evidence>
<organism evidence="13 14">
    <name type="scientific">Anaerosalibacter bizertensis</name>
    <dbReference type="NCBI Taxonomy" id="932217"/>
    <lineage>
        <taxon>Bacteria</taxon>
        <taxon>Bacillati</taxon>
        <taxon>Bacillota</taxon>
        <taxon>Tissierellia</taxon>
        <taxon>Tissierellales</taxon>
        <taxon>Sporanaerobacteraceae</taxon>
        <taxon>Anaerosalibacter</taxon>
    </lineage>
</organism>
<protein>
    <submittedName>
        <fullName evidence="13">YidC/Oxa1 family membrane protein insertase</fullName>
    </submittedName>
</protein>
<keyword evidence="3" id="KW-1003">Cell membrane</keyword>
<keyword evidence="2" id="KW-0813">Transport</keyword>
<keyword evidence="10" id="KW-0175">Coiled coil</keyword>
<evidence type="ECO:0000256" key="2">
    <source>
        <dbReference type="ARBA" id="ARBA00022448"/>
    </source>
</evidence>
<dbReference type="InterPro" id="IPR028055">
    <property type="entry name" value="YidC/Oxa/ALB_C"/>
</dbReference>
<gene>
    <name evidence="13" type="ORF">FYJ27_04775</name>
</gene>
<dbReference type="GO" id="GO:0015031">
    <property type="term" value="P:protein transport"/>
    <property type="evidence" value="ECO:0007669"/>
    <property type="project" value="UniProtKB-KW"/>
</dbReference>
<keyword evidence="4 9" id="KW-0812">Transmembrane</keyword>
<evidence type="ECO:0000256" key="10">
    <source>
        <dbReference type="SAM" id="Coils"/>
    </source>
</evidence>
<dbReference type="PANTHER" id="PTHR12428:SF65">
    <property type="entry name" value="CYTOCHROME C OXIDASE ASSEMBLY PROTEIN COX18, MITOCHONDRIAL"/>
    <property type="match status" value="1"/>
</dbReference>
<feature type="transmembrane region" description="Helical" evidence="11">
    <location>
        <begin position="169"/>
        <end position="194"/>
    </location>
</feature>
<keyword evidence="5" id="KW-0653">Protein transport</keyword>
<evidence type="ECO:0000256" key="1">
    <source>
        <dbReference type="ARBA" id="ARBA00004651"/>
    </source>
</evidence>
<evidence type="ECO:0000256" key="6">
    <source>
        <dbReference type="ARBA" id="ARBA00022989"/>
    </source>
</evidence>
<dbReference type="InterPro" id="IPR001708">
    <property type="entry name" value="YidC/ALB3/OXA1/COX18"/>
</dbReference>
<reference evidence="13 14" key="1">
    <citation type="submission" date="2019-08" db="EMBL/GenBank/DDBJ databases">
        <title>In-depth cultivation of the pig gut microbiome towards novel bacterial diversity and tailored functional studies.</title>
        <authorList>
            <person name="Wylensek D."/>
            <person name="Hitch T.C.A."/>
            <person name="Clavel T."/>
        </authorList>
    </citation>
    <scope>NUCLEOTIDE SEQUENCE [LARGE SCALE GENOMIC DNA]</scope>
    <source>
        <strain evidence="13 14">Med78-601-WT-4W-RMD-3</strain>
    </source>
</reference>
<dbReference type="AlphaFoldDB" id="A0A844FG97"/>
<keyword evidence="6 11" id="KW-1133">Transmembrane helix</keyword>
<feature type="coiled-coil region" evidence="10">
    <location>
        <begin position="54"/>
        <end position="85"/>
    </location>
</feature>
<keyword evidence="7 11" id="KW-0472">Membrane</keyword>
<dbReference type="CDD" id="cd20070">
    <property type="entry name" value="5TM_YidC_Alb3"/>
    <property type="match status" value="1"/>
</dbReference>
<feature type="domain" description="Membrane insertase YidC/Oxa/ALB C-terminal" evidence="12">
    <location>
        <begin position="25"/>
        <end position="205"/>
    </location>
</feature>
<dbReference type="NCBIfam" id="TIGR03592">
    <property type="entry name" value="yidC_oxa1_cterm"/>
    <property type="match status" value="1"/>
</dbReference>
<dbReference type="Pfam" id="PF02096">
    <property type="entry name" value="60KD_IMP"/>
    <property type="match status" value="1"/>
</dbReference>
<comment type="similarity">
    <text evidence="9">Belongs to the OXA1/ALB3/YidC family.</text>
</comment>
<evidence type="ECO:0000256" key="5">
    <source>
        <dbReference type="ARBA" id="ARBA00022927"/>
    </source>
</evidence>
<feature type="transmembrane region" description="Helical" evidence="11">
    <location>
        <begin position="25"/>
        <end position="45"/>
    </location>
</feature>
<dbReference type="Proteomes" id="UP000462760">
    <property type="component" value="Unassembled WGS sequence"/>
</dbReference>
<proteinExistence type="inferred from homology"/>
<evidence type="ECO:0000256" key="7">
    <source>
        <dbReference type="ARBA" id="ARBA00023136"/>
    </source>
</evidence>
<sequence>MEVLNTMTNIFSQLFNVIFNFTNDYGIAIIVFTILVKLALMPLNIKQKKSMKVQQKLSLEMNVLKEKYKDDQEKLNEEMVNLYKENPGSGIGFLLLFAQMPILIAMYRAFSNNIVNSPTIILPWINNLSKPDPYFLIPIIYIVSQALPSLLVTIGAIKNSTIPKFSITMLIPTCIIAILILTKSPAALGLYFIISNIISTVEQLMPVSE</sequence>
<dbReference type="InterPro" id="IPR047196">
    <property type="entry name" value="YidC_ALB_C"/>
</dbReference>
<dbReference type="PANTHER" id="PTHR12428">
    <property type="entry name" value="OXA1"/>
    <property type="match status" value="1"/>
</dbReference>
<evidence type="ECO:0000256" key="9">
    <source>
        <dbReference type="RuleBase" id="RU003945"/>
    </source>
</evidence>
<comment type="subcellular location">
    <subcellularLocation>
        <location evidence="1">Cell membrane</location>
        <topology evidence="1">Multi-pass membrane protein</topology>
    </subcellularLocation>
    <subcellularLocation>
        <location evidence="9">Membrane</location>
        <topology evidence="9">Multi-pass membrane protein</topology>
    </subcellularLocation>
</comment>
<keyword evidence="8" id="KW-0143">Chaperone</keyword>
<feature type="transmembrane region" description="Helical" evidence="11">
    <location>
        <begin position="91"/>
        <end position="110"/>
    </location>
</feature>
<dbReference type="EMBL" id="VULR01000005">
    <property type="protein sequence ID" value="MSS43047.1"/>
    <property type="molecule type" value="Genomic_DNA"/>
</dbReference>
<dbReference type="GO" id="GO:0032977">
    <property type="term" value="F:membrane insertase activity"/>
    <property type="evidence" value="ECO:0007669"/>
    <property type="project" value="InterPro"/>
</dbReference>